<feature type="compositionally biased region" description="Basic and acidic residues" evidence="1">
    <location>
        <begin position="68"/>
        <end position="77"/>
    </location>
</feature>
<reference evidence="4" key="1">
    <citation type="submission" date="2016-11" db="UniProtKB">
        <authorList>
            <consortium name="WormBaseParasite"/>
        </authorList>
    </citation>
    <scope>IDENTIFICATION</scope>
</reference>
<evidence type="ECO:0000256" key="1">
    <source>
        <dbReference type="SAM" id="MobiDB-lite"/>
    </source>
</evidence>
<evidence type="ECO:0000256" key="2">
    <source>
        <dbReference type="SAM" id="SignalP"/>
    </source>
</evidence>
<keyword evidence="2" id="KW-0732">Signal</keyword>
<sequence length="77" mass="8768">MFFILFAIIGILFFVASTNNRIATIENIFRQLWPSGWIRMFSENEGEGEGGRNQLLGSTTSVRFTRNKPSEHSQGRS</sequence>
<dbReference type="Proteomes" id="UP000095281">
    <property type="component" value="Unplaced"/>
</dbReference>
<feature type="region of interest" description="Disordered" evidence="1">
    <location>
        <begin position="45"/>
        <end position="77"/>
    </location>
</feature>
<feature type="compositionally biased region" description="Polar residues" evidence="1">
    <location>
        <begin position="55"/>
        <end position="64"/>
    </location>
</feature>
<keyword evidence="3" id="KW-1185">Reference proteome</keyword>
<proteinExistence type="predicted"/>
<dbReference type="AlphaFoldDB" id="A0A1I8B7G1"/>
<feature type="chain" id="PRO_5009315532" evidence="2">
    <location>
        <begin position="18"/>
        <end position="77"/>
    </location>
</feature>
<accession>A0A1I8B7G1</accession>
<protein>
    <submittedName>
        <fullName evidence="4">Secreted protein</fullName>
    </submittedName>
</protein>
<organism evidence="3 4">
    <name type="scientific">Meloidogyne hapla</name>
    <name type="common">Root-knot nematode worm</name>
    <dbReference type="NCBI Taxonomy" id="6305"/>
    <lineage>
        <taxon>Eukaryota</taxon>
        <taxon>Metazoa</taxon>
        <taxon>Ecdysozoa</taxon>
        <taxon>Nematoda</taxon>
        <taxon>Chromadorea</taxon>
        <taxon>Rhabditida</taxon>
        <taxon>Tylenchina</taxon>
        <taxon>Tylenchomorpha</taxon>
        <taxon>Tylenchoidea</taxon>
        <taxon>Meloidogynidae</taxon>
        <taxon>Meloidogyninae</taxon>
        <taxon>Meloidogyne</taxon>
    </lineage>
</organism>
<feature type="signal peptide" evidence="2">
    <location>
        <begin position="1"/>
        <end position="17"/>
    </location>
</feature>
<dbReference type="WBParaSite" id="MhA1_Contig1545.frz3.gene9">
    <property type="protein sequence ID" value="MhA1_Contig1545.frz3.gene9"/>
    <property type="gene ID" value="MhA1_Contig1545.frz3.gene9"/>
</dbReference>
<name>A0A1I8B7G1_MELHA</name>
<evidence type="ECO:0000313" key="3">
    <source>
        <dbReference type="Proteomes" id="UP000095281"/>
    </source>
</evidence>
<evidence type="ECO:0000313" key="4">
    <source>
        <dbReference type="WBParaSite" id="MhA1_Contig1545.frz3.gene9"/>
    </source>
</evidence>